<dbReference type="PANTHER" id="PTHR32305">
    <property type="match status" value="1"/>
</dbReference>
<dbReference type="RefSeq" id="WP_311707010.1">
    <property type="nucleotide sequence ID" value="NZ_JAVREL010000017.1"/>
</dbReference>
<sequence length="1416" mass="153989">MPEEDPRATWPRAAEARVELGPGDMATARQVGDLPVRLRSASDGTDVTANVAVLDRDATEAARVNGVLLTLSPAPGSDAGAVDVTLDYSDFAGAFGGGYGSRLTFHQLPACVLETPEAAECSTSLPLEAHNDTETQMLSTEGIALSASGPIVLAAVADEESVESDYTATELSSSSTWDVGLNTGDFTWSYDMPVPDVPGGLTPNVGLSYSSGSIDGQTGGTNNQASWVGDGFDLWPGYIERKYQSCAEEGVENADGQKVGDLCWEYDNAFVSFNGQAGELVPAGEGEWKFQQDDGTRIRHHTSDDRANGDNNNEYWEMTTPDGTRYYFGYHRLPGWTSGKETTDSTWTVPVYGNDSGEPCHAATVAASSCTQAWRWNLDYVVDARGNAIAYYYDKEENSYGRFVDETDDARYTRGGTLDRIEYGLRQDTVYSAQALARVDFTGGTRCLPQDGVDCAASSIDANEFYWYDTPWDLNCEAGTDCDTGRYSPTFWTRDRLTGVTTQVLVSGAYENVDSWALEHRWGMADVDYQLLLDSIQHTGHTATPAVTLPKTTFTYTQRANRLDAIGDGYAPFIKERLSTIADEYGGQIDVTYSEPACSHSGLPTPETNTTRCFPQYLGGGVDIAPDLEWFNKYVVTDVIATDRTGGAPDQVARYEYLGDAAWHFDDDNGLVPEEEKTWSQWRGYGQVRVMTGGTGEDGLVTQEDTYFLRGMDGDRLNENGGTKDVSVALPSGEGDPITDHPATQGFAYRTVTYDGVDGNVLEKTVSRPWHHETASDVRDWGTITADLTGTARTTTWTSLDDGGGSQWRTTRTDTEFDTVAGRVTEVNDLADIAISDDDRCTRTTYATNTDANLLTLPARTETVAVACTAIPDRADDVIADERYAYDGRGHGQAPTAGNVTATAVLKDHDGTTATYLESGATYDAYGRQLTTTDLTANLTVTGSTLTRTPRTDGRTTTTAYNATTGHATTVTQTTPRANPNLASSTQVTTITYDVRRGLPTRITDTNNRSTNLAYDALGRSSAVWLPDRAPIDEATYQFTYRIEEEQPVAVTTYAPNTNGGYQVSHVLMDGFLRERQSQRPGPEGGRLLTDTFYDGRGLVARTFETYYNEDPPERSIFLPENALNVESQTRHTYDALGRETEAQHLRGNGESTDLLANTRISYHGDSTTTVPPVGATTTTTLLDARGQTTELRQHHARSADSAYDTTRYAYTPAGQLAEVTDPAGTRWTYTYDQLGRTTSTTDPDAGQTENTYNDRGELTTRTNARDITLAYVYDGLGRQTELREGSATGTLRAQWVYDTVSRSEGQLARSIRYHNGAAYTNEVPSTTRSTGPSSAGSPSPNPRGTWPAPTSRVRRIWSSSTWWAASPIPRQATCPARQRPTRTTRPNASSKPSAQAPATKPTSPTTSSAGPTPSS</sequence>
<feature type="region of interest" description="Disordered" evidence="1">
    <location>
        <begin position="1368"/>
        <end position="1416"/>
    </location>
</feature>
<dbReference type="Proteomes" id="UP001183246">
    <property type="component" value="Unassembled WGS sequence"/>
</dbReference>
<proteinExistence type="predicted"/>
<keyword evidence="3" id="KW-1185">Reference proteome</keyword>
<dbReference type="NCBIfam" id="TIGR01643">
    <property type="entry name" value="YD_repeat_2x"/>
    <property type="match status" value="2"/>
</dbReference>
<gene>
    <name evidence="2" type="ORF">RM590_25270</name>
</gene>
<dbReference type="InterPro" id="IPR050708">
    <property type="entry name" value="T6SS_VgrG/RHS"/>
</dbReference>
<name>A0ABU2MW54_9ACTN</name>
<dbReference type="EMBL" id="JAVREL010000017">
    <property type="protein sequence ID" value="MDT0345872.1"/>
    <property type="molecule type" value="Genomic_DNA"/>
</dbReference>
<feature type="region of interest" description="Disordered" evidence="1">
    <location>
        <begin position="1236"/>
        <end position="1255"/>
    </location>
</feature>
<dbReference type="InterPro" id="IPR031325">
    <property type="entry name" value="RHS_repeat"/>
</dbReference>
<feature type="compositionally biased region" description="Low complexity" evidence="1">
    <location>
        <begin position="1325"/>
        <end position="1345"/>
    </location>
</feature>
<evidence type="ECO:0008006" key="4">
    <source>
        <dbReference type="Google" id="ProtNLM"/>
    </source>
</evidence>
<dbReference type="PANTHER" id="PTHR32305:SF17">
    <property type="entry name" value="TRNA NUCLEASE WAPA"/>
    <property type="match status" value="1"/>
</dbReference>
<reference evidence="3" key="1">
    <citation type="submission" date="2023-07" db="EMBL/GenBank/DDBJ databases">
        <title>30 novel species of actinomycetes from the DSMZ collection.</title>
        <authorList>
            <person name="Nouioui I."/>
        </authorList>
    </citation>
    <scope>NUCLEOTIDE SEQUENCE [LARGE SCALE GENOMIC DNA]</scope>
    <source>
        <strain evidence="3">DSM 44938</strain>
    </source>
</reference>
<evidence type="ECO:0000313" key="2">
    <source>
        <dbReference type="EMBL" id="MDT0345872.1"/>
    </source>
</evidence>
<feature type="compositionally biased region" description="Polar residues" evidence="1">
    <location>
        <begin position="1236"/>
        <end position="1252"/>
    </location>
</feature>
<accession>A0ABU2MW54</accession>
<feature type="compositionally biased region" description="Low complexity" evidence="1">
    <location>
        <begin position="1373"/>
        <end position="1416"/>
    </location>
</feature>
<dbReference type="Gene3D" id="2.180.10.10">
    <property type="entry name" value="RHS repeat-associated core"/>
    <property type="match status" value="1"/>
</dbReference>
<evidence type="ECO:0000256" key="1">
    <source>
        <dbReference type="SAM" id="MobiDB-lite"/>
    </source>
</evidence>
<evidence type="ECO:0000313" key="3">
    <source>
        <dbReference type="Proteomes" id="UP001183246"/>
    </source>
</evidence>
<feature type="region of interest" description="Disordered" evidence="1">
    <location>
        <begin position="1319"/>
        <end position="1352"/>
    </location>
</feature>
<dbReference type="InterPro" id="IPR006530">
    <property type="entry name" value="YD"/>
</dbReference>
<organism evidence="2 3">
    <name type="scientific">Streptomyces litchfieldiae</name>
    <dbReference type="NCBI Taxonomy" id="3075543"/>
    <lineage>
        <taxon>Bacteria</taxon>
        <taxon>Bacillati</taxon>
        <taxon>Actinomycetota</taxon>
        <taxon>Actinomycetes</taxon>
        <taxon>Kitasatosporales</taxon>
        <taxon>Streptomycetaceae</taxon>
        <taxon>Streptomyces</taxon>
    </lineage>
</organism>
<comment type="caution">
    <text evidence="2">The sequence shown here is derived from an EMBL/GenBank/DDBJ whole genome shotgun (WGS) entry which is preliminary data.</text>
</comment>
<protein>
    <recommendedName>
        <fullName evidence="4">Sugar-binding protein</fullName>
    </recommendedName>
</protein>
<dbReference type="Pfam" id="PF05593">
    <property type="entry name" value="RHS_repeat"/>
    <property type="match status" value="1"/>
</dbReference>